<protein>
    <submittedName>
        <fullName evidence="1">Uncharacterized protein</fullName>
    </submittedName>
</protein>
<dbReference type="Proteomes" id="UP000448943">
    <property type="component" value="Unassembled WGS sequence"/>
</dbReference>
<dbReference type="AlphaFoldDB" id="A0A6N9Q8Q5"/>
<dbReference type="OrthoDB" id="101302at2"/>
<gene>
    <name evidence="1" type="ORF">ERL59_19950</name>
</gene>
<dbReference type="RefSeq" id="WP_160648031.1">
    <property type="nucleotide sequence ID" value="NZ_SIJB01000067.1"/>
</dbReference>
<dbReference type="Gene3D" id="2.60.20.10">
    <property type="entry name" value="Crystallins"/>
    <property type="match status" value="4"/>
</dbReference>
<dbReference type="SUPFAM" id="SSF49695">
    <property type="entry name" value="gamma-Crystallin-like"/>
    <property type="match status" value="3"/>
</dbReference>
<comment type="caution">
    <text evidence="1">The sequence shown here is derived from an EMBL/GenBank/DDBJ whole genome shotgun (WGS) entry which is preliminary data.</text>
</comment>
<name>A0A6N9Q8Q5_9BACL</name>
<proteinExistence type="predicted"/>
<dbReference type="Gene3D" id="2.60.40.10">
    <property type="entry name" value="Immunoglobulins"/>
    <property type="match status" value="1"/>
</dbReference>
<evidence type="ECO:0000313" key="1">
    <source>
        <dbReference type="EMBL" id="NBI31209.1"/>
    </source>
</evidence>
<dbReference type="InterPro" id="IPR011024">
    <property type="entry name" value="G_crystallin-like"/>
</dbReference>
<organism evidence="1 2">
    <name type="scientific">Chengkuizengella marina</name>
    <dbReference type="NCBI Taxonomy" id="2507566"/>
    <lineage>
        <taxon>Bacteria</taxon>
        <taxon>Bacillati</taxon>
        <taxon>Bacillota</taxon>
        <taxon>Bacilli</taxon>
        <taxon>Bacillales</taxon>
        <taxon>Paenibacillaceae</taxon>
        <taxon>Chengkuizengella</taxon>
    </lineage>
</organism>
<sequence>MSVFRTNTLASFMICVVSLFLLITMNLFTPTEVNAEEGYVMIDRGTYQVYFPEETVAIESMNNKDLKTTKELESTTKNLNSASSSGYVEPDLVVPALEENEAFQFDTYENRTTFQGIDPVDYIPINFIVDPGFNDHYYNADYYEELSGQHISILNQALNDYDPGIDTFLAIYSPDIGLLNSTFPLGTPGEITLLLNKHSYFAQGLTLDVEEWWELARYGNAKTGGPSHVSFQRSYGLIESQQETATLTHGFGVETSFEYQNQPLGVGWSAGINLSYNFADTRSYAFTRTVQASTTETFTFDFGTIAGANPYKWAVYNLVTQTKVNYSNAHNYSQLGDAFENLDDYGLRPDMNSYIVKMVNQTYATMEVPIYQVDVSLEAPQNVVANSDFRNLTTTLSWDPVTDPDVEGFIVYKNDSIDGIIFDPSRTSWIDAEVEPEKSNVYWIKSFREDFFFDTRTIFKTVSLASNTVVEEVALTSGNFGKMILGCSIPFAWEDDQIPSGERTYYRIYIGDPARGGIEVGVFEGTDASVNISPELYDVLVENRNEDFYIVKEVLYNGRLIQSPTSTMANHFTVTETAFLFSNTGFNGDCITVSKGQEINLNDNTYHFENDLSSMLVQGNIYVSLFPDLNFGGYAQTIFTEDGLANIRDLNQDTLIRQDTVSSIKVGEQKDGVYFFSGSDYGGVMTFRDNNTDGVKNYTFMNQDISTPDGLANDDLSSVKVIGPYALVVYEHSEYNGKLTVIKEDYGDPNLVNHDMDNKTSTARMFKGVGVYFFNDFDFRGDYVRVDNNLGCGYVGNCGMANDRLSSVLTIGSRGVALYEHMNYEGKVQAIRHRDNNLGSSGNVGDNKVSSFKIVGKGVYLFKDNNYDINGGYDKITSPGEYTTTDALGFQDNTLSSIFVVDMKATLFRDTNFRGTSEEFTGYDASLGDNTIGNDTVSSIIVEER</sequence>
<dbReference type="EMBL" id="SIJB01000067">
    <property type="protein sequence ID" value="NBI31209.1"/>
    <property type="molecule type" value="Genomic_DNA"/>
</dbReference>
<keyword evidence="2" id="KW-1185">Reference proteome</keyword>
<evidence type="ECO:0000313" key="2">
    <source>
        <dbReference type="Proteomes" id="UP000448943"/>
    </source>
</evidence>
<dbReference type="InterPro" id="IPR013783">
    <property type="entry name" value="Ig-like_fold"/>
</dbReference>
<accession>A0A6N9Q8Q5</accession>
<reference evidence="1 2" key="1">
    <citation type="submission" date="2019-01" db="EMBL/GenBank/DDBJ databases">
        <title>Chengkuizengella sp. nov., isolated from deep-sea sediment of East Pacific Ocean.</title>
        <authorList>
            <person name="Yang J."/>
            <person name="Lai Q."/>
            <person name="Shao Z."/>
        </authorList>
    </citation>
    <scope>NUCLEOTIDE SEQUENCE [LARGE SCALE GENOMIC DNA]</scope>
    <source>
        <strain evidence="1 2">YPA3-1-1</strain>
    </source>
</reference>